<feature type="compositionally biased region" description="Polar residues" evidence="1">
    <location>
        <begin position="410"/>
        <end position="421"/>
    </location>
</feature>
<feature type="compositionally biased region" description="Basic and acidic residues" evidence="1">
    <location>
        <begin position="131"/>
        <end position="143"/>
    </location>
</feature>
<dbReference type="Proteomes" id="UP000481861">
    <property type="component" value="Unassembled WGS sequence"/>
</dbReference>
<keyword evidence="3" id="KW-1185">Reference proteome</keyword>
<proteinExistence type="predicted"/>
<feature type="compositionally biased region" description="Polar residues" evidence="1">
    <location>
        <begin position="988"/>
        <end position="1000"/>
    </location>
</feature>
<feature type="compositionally biased region" description="Low complexity" evidence="1">
    <location>
        <begin position="1106"/>
        <end position="1116"/>
    </location>
</feature>
<dbReference type="EMBL" id="JAADJZ010000002">
    <property type="protein sequence ID" value="KAF2877406.1"/>
    <property type="molecule type" value="Genomic_DNA"/>
</dbReference>
<feature type="compositionally biased region" description="Polar residues" evidence="1">
    <location>
        <begin position="144"/>
        <end position="160"/>
    </location>
</feature>
<dbReference type="AlphaFoldDB" id="A0A7C8IH03"/>
<feature type="region of interest" description="Disordered" evidence="1">
    <location>
        <begin position="980"/>
        <end position="1028"/>
    </location>
</feature>
<feature type="region of interest" description="Disordered" evidence="1">
    <location>
        <begin position="131"/>
        <end position="286"/>
    </location>
</feature>
<evidence type="ECO:0000313" key="2">
    <source>
        <dbReference type="EMBL" id="KAF2877406.1"/>
    </source>
</evidence>
<feature type="region of interest" description="Disordered" evidence="1">
    <location>
        <begin position="498"/>
        <end position="536"/>
    </location>
</feature>
<feature type="compositionally biased region" description="Basic and acidic residues" evidence="1">
    <location>
        <begin position="244"/>
        <end position="261"/>
    </location>
</feature>
<reference evidence="2 3" key="1">
    <citation type="submission" date="2020-01" db="EMBL/GenBank/DDBJ databases">
        <authorList>
            <consortium name="DOE Joint Genome Institute"/>
            <person name="Haridas S."/>
            <person name="Albert R."/>
            <person name="Binder M."/>
            <person name="Bloem J."/>
            <person name="Labutti K."/>
            <person name="Salamov A."/>
            <person name="Andreopoulos B."/>
            <person name="Baker S.E."/>
            <person name="Barry K."/>
            <person name="Bills G."/>
            <person name="Bluhm B.H."/>
            <person name="Cannon C."/>
            <person name="Castanera R."/>
            <person name="Culley D.E."/>
            <person name="Daum C."/>
            <person name="Ezra D."/>
            <person name="Gonzalez J.B."/>
            <person name="Henrissat B."/>
            <person name="Kuo A."/>
            <person name="Liang C."/>
            <person name="Lipzen A."/>
            <person name="Lutzoni F."/>
            <person name="Magnuson J."/>
            <person name="Mondo S."/>
            <person name="Nolan M."/>
            <person name="Ohm R."/>
            <person name="Pangilinan J."/>
            <person name="Park H.-J.H."/>
            <person name="Ramirez L."/>
            <person name="Alfaro M."/>
            <person name="Sun H."/>
            <person name="Tritt A."/>
            <person name="Yoshinaga Y."/>
            <person name="Zwiers L.-H.L."/>
            <person name="Turgeon B.G."/>
            <person name="Goodwin S.B."/>
            <person name="Spatafora J.W."/>
            <person name="Crous P.W."/>
            <person name="Grigoriev I.V."/>
        </authorList>
    </citation>
    <scope>NUCLEOTIDE SEQUENCE [LARGE SCALE GENOMIC DNA]</scope>
    <source>
        <strain evidence="2 3">CBS 611.86</strain>
    </source>
</reference>
<feature type="region of interest" description="Disordered" evidence="1">
    <location>
        <begin position="354"/>
        <end position="394"/>
    </location>
</feature>
<feature type="compositionally biased region" description="Basic and acidic residues" evidence="1">
    <location>
        <begin position="381"/>
        <end position="393"/>
    </location>
</feature>
<organism evidence="2 3">
    <name type="scientific">Massariosphaeria phaeospora</name>
    <dbReference type="NCBI Taxonomy" id="100035"/>
    <lineage>
        <taxon>Eukaryota</taxon>
        <taxon>Fungi</taxon>
        <taxon>Dikarya</taxon>
        <taxon>Ascomycota</taxon>
        <taxon>Pezizomycotina</taxon>
        <taxon>Dothideomycetes</taxon>
        <taxon>Pleosporomycetidae</taxon>
        <taxon>Pleosporales</taxon>
        <taxon>Pleosporales incertae sedis</taxon>
        <taxon>Massariosphaeria</taxon>
    </lineage>
</organism>
<evidence type="ECO:0000256" key="1">
    <source>
        <dbReference type="SAM" id="MobiDB-lite"/>
    </source>
</evidence>
<feature type="region of interest" description="Disordered" evidence="1">
    <location>
        <begin position="1104"/>
        <end position="1150"/>
    </location>
</feature>
<feature type="region of interest" description="Disordered" evidence="1">
    <location>
        <begin position="408"/>
        <end position="431"/>
    </location>
</feature>
<evidence type="ECO:0000313" key="3">
    <source>
        <dbReference type="Proteomes" id="UP000481861"/>
    </source>
</evidence>
<feature type="compositionally biased region" description="Polar residues" evidence="1">
    <location>
        <begin position="224"/>
        <end position="239"/>
    </location>
</feature>
<accession>A0A7C8IH03</accession>
<protein>
    <submittedName>
        <fullName evidence="2">Uncharacterized protein</fullName>
    </submittedName>
</protein>
<feature type="compositionally biased region" description="Basic and acidic residues" evidence="1">
    <location>
        <begin position="1124"/>
        <end position="1135"/>
    </location>
</feature>
<comment type="caution">
    <text evidence="2">The sequence shown here is derived from an EMBL/GenBank/DDBJ whole genome shotgun (WGS) entry which is preliminary data.</text>
</comment>
<gene>
    <name evidence="2" type="ORF">BDV95DRAFT_664122</name>
</gene>
<feature type="compositionally biased region" description="Low complexity" evidence="1">
    <location>
        <begin position="1001"/>
        <end position="1010"/>
    </location>
</feature>
<sequence length="1229" mass="136192">MVWWRRNPALWCRSPIHRYARRTLRDNEAAIRTRCFSRSQPTLAQYKDEDDGKRPTGLSNSDWLQVQHYRRWKRKFQEDPYRALFGASDDMLAGKGLKEWEWVYKSFPRWMVKDMKLNEWLEKLGGKAEGVNGEKDVFSRKGEQSTSRPPQANLSATDSPRPTYPKKVNLSSDDPPQPRERPLPVSPSRASRFESVDYSSPVISPSDPRRPQVYTKTEGRSAFDQAQTLTSVPTQSSFPTGGEPGHDTQRSPETRKPHPSEELNSVDVSSVADAGTRNETPARETPFIEEFLANSSQLSSKEVNINGWRQTALDRRASLPSVQRPEDEKHDIVQTHSKMSMQADPSHVTNNTVPRATGDPFLPTELNFEPELSPTASSEPPHPRAEMSSEDSSKSYIGLAMPQETIEFNPDSNLNLSSGRPKSTPEILNQLPKHDIDFLNADEIRARMGAKKRSNGKTGHRPGERQSLETDFTWKHIPELEPMIQAKILNDQYVRRQERELKDDTGSAQPLEQTEHPERTTRLNNSEFPEPRLDSSTDRLTKWLQTGGDTFAKHFWMDPVQVSDMHGQGTETVSTAFKDGIILGVQKARRATELVNEHLGVDIPATKPLLTRLSQDEDNVIMAVRALSKPRSNANDQEELKRKTKRMFQKLRVASADTDAEYQEACNALGVTKGDQQVSGGFQKRLRNASNVLQKTTKLTRALLFSLPRESAKIGPQQSLWEIGNYLLALQDTQIALHRVVQRCMLILGVNIEPAVEETEVRVDIEGAKPILEECSGPESSTSRASDSAHVAAVDARLKYEVQALKTAMSGLSDDGYSRSRKPTPRKASEKPSPLTHSLFRPFGQQLNSLSRDVDGVGNGASADQQTATQQQLATDRALVEEVRGAYEDVYGPITVHHRQVEGQNSLLESTTAAAKDVDELEVRNEARSVTSAPGRAVSTVTARQEELIAAESQAESLVTGSPTPEAQTDDIVNAIPETEPASFDESPFTTPTTRQTQLKPTSSGPALASSPPPSGVPSAAAEPSTPPVPLTYTILTYDPTHDRLSLSTFTSPTPFTTPAIPLPIALSTLSAPAKFLPHLPQLSSRPYEIITAKPDMLILRATELPTPTSPNSNTHPTPPSRSQAREAQQKKDNDWGINPVDGTARLSPTGYMGVGIPNMNMSSEELKAWEEQEYGKREEEMVRVYMKDAAEKRKRREKRKGGVAGVLKTAIGAGAVCYVAGVVGELLR</sequence>
<dbReference type="OrthoDB" id="3946750at2759"/>
<name>A0A7C8IH03_9PLEO</name>
<feature type="region of interest" description="Disordered" evidence="1">
    <location>
        <begin position="811"/>
        <end position="840"/>
    </location>
</feature>